<accession>A0A073K6G1</accession>
<evidence type="ECO:0000256" key="1">
    <source>
        <dbReference type="SAM" id="Coils"/>
    </source>
</evidence>
<protein>
    <recommendedName>
        <fullName evidence="5">MerR family transcriptional regulator</fullName>
    </recommendedName>
</protein>
<keyword evidence="2" id="KW-0732">Signal</keyword>
<keyword evidence="4" id="KW-1185">Reference proteome</keyword>
<evidence type="ECO:0000256" key="2">
    <source>
        <dbReference type="SAM" id="SignalP"/>
    </source>
</evidence>
<gene>
    <name evidence="3" type="ORF">BAGA_20855</name>
</gene>
<feature type="signal peptide" evidence="2">
    <location>
        <begin position="1"/>
        <end position="20"/>
    </location>
</feature>
<evidence type="ECO:0000313" key="3">
    <source>
        <dbReference type="EMBL" id="KEK22131.1"/>
    </source>
</evidence>
<keyword evidence="1" id="KW-0175">Coiled coil</keyword>
<dbReference type="AlphaFoldDB" id="A0A073K6G1"/>
<dbReference type="RefSeq" id="WP_033678008.1">
    <property type="nucleotide sequence ID" value="NZ_JOTM01000039.1"/>
</dbReference>
<dbReference type="EMBL" id="JOTM01000039">
    <property type="protein sequence ID" value="KEK22131.1"/>
    <property type="molecule type" value="Genomic_DNA"/>
</dbReference>
<dbReference type="Proteomes" id="UP000027778">
    <property type="component" value="Unassembled WGS sequence"/>
</dbReference>
<reference evidence="3 4" key="1">
    <citation type="submission" date="2014-06" db="EMBL/GenBank/DDBJ databases">
        <title>Draft genome sequence of Bacillus gaemokensis JCM 15801 (MCCC 1A00707).</title>
        <authorList>
            <person name="Lai Q."/>
            <person name="Liu Y."/>
            <person name="Shao Z."/>
        </authorList>
    </citation>
    <scope>NUCLEOTIDE SEQUENCE [LARGE SCALE GENOMIC DNA]</scope>
    <source>
        <strain evidence="3 4">JCM 15801</strain>
    </source>
</reference>
<name>A0A073K6G1_9BACI</name>
<evidence type="ECO:0000313" key="4">
    <source>
        <dbReference type="Proteomes" id="UP000027778"/>
    </source>
</evidence>
<feature type="chain" id="PRO_5001692666" description="MerR family transcriptional regulator" evidence="2">
    <location>
        <begin position="21"/>
        <end position="197"/>
    </location>
</feature>
<sequence>MNKGIIAILILLFLGVGAYATSQTSKVNEYQKKYKDANKKLQVMQKKNEKLDQELKGKERNTETEVKKDAEDFLKAFFAYDTAKGERAWSKIKPFTTEKALKMLVPAGTDINEAIEKTEPNKTIVSDIDKLLLYYTPIDATHANVFARVWQKITVNGVSSVTQMPLDISLIYDDQKNRWVVDETKIQQPLKEDGYIS</sequence>
<evidence type="ECO:0008006" key="5">
    <source>
        <dbReference type="Google" id="ProtNLM"/>
    </source>
</evidence>
<comment type="caution">
    <text evidence="3">The sequence shown here is derived from an EMBL/GenBank/DDBJ whole genome shotgun (WGS) entry which is preliminary data.</text>
</comment>
<feature type="coiled-coil region" evidence="1">
    <location>
        <begin position="20"/>
        <end position="61"/>
    </location>
</feature>
<proteinExistence type="predicted"/>
<organism evidence="3 4">
    <name type="scientific">Bacillus gaemokensis</name>
    <dbReference type="NCBI Taxonomy" id="574375"/>
    <lineage>
        <taxon>Bacteria</taxon>
        <taxon>Bacillati</taxon>
        <taxon>Bacillota</taxon>
        <taxon>Bacilli</taxon>
        <taxon>Bacillales</taxon>
        <taxon>Bacillaceae</taxon>
        <taxon>Bacillus</taxon>
        <taxon>Bacillus cereus group</taxon>
    </lineage>
</organism>
<dbReference type="STRING" id="574375.AZF08_26190"/>